<sequence length="281" mass="31725">MANQPHASTSVRRSPHPYAATPAVANRGLLPHGSVMPTELQRDYDDLSRYPTMHPANDNAAGVHQSLRDTAFEEFLADESAYRAYNRLTDEVLRLSSSQNEEERREALDMVFVHCRRLMGLMMKANSYMNGIYTAEIEGFREIDSGGIWELQHHNMFEQLCQRMVRTIQLIHTQENAAGRVGTSASLPTSRVSSPSANSQIRRRSAEFRSSSAPHDLRGPTHVPIPHTRIRVPSVPAVSSMNQILQWRAAHIAQSLYCTFLRPTYTTFSNSSSPPFRFAER</sequence>
<feature type="compositionally biased region" description="Polar residues" evidence="1">
    <location>
        <begin position="183"/>
        <end position="200"/>
    </location>
</feature>
<evidence type="ECO:0000313" key="3">
    <source>
        <dbReference type="Proteomes" id="UP000772434"/>
    </source>
</evidence>
<dbReference type="Proteomes" id="UP000772434">
    <property type="component" value="Unassembled WGS sequence"/>
</dbReference>
<dbReference type="AlphaFoldDB" id="A0A9P5QC48"/>
<protein>
    <submittedName>
        <fullName evidence="2">Uncharacterized protein</fullName>
    </submittedName>
</protein>
<evidence type="ECO:0000256" key="1">
    <source>
        <dbReference type="SAM" id="MobiDB-lite"/>
    </source>
</evidence>
<name>A0A9P5QC48_9AGAR</name>
<reference evidence="2" key="1">
    <citation type="submission" date="2020-11" db="EMBL/GenBank/DDBJ databases">
        <authorList>
            <consortium name="DOE Joint Genome Institute"/>
            <person name="Ahrendt S."/>
            <person name="Riley R."/>
            <person name="Andreopoulos W."/>
            <person name="Labutti K."/>
            <person name="Pangilinan J."/>
            <person name="Ruiz-Duenas F.J."/>
            <person name="Barrasa J.M."/>
            <person name="Sanchez-Garcia M."/>
            <person name="Camarero S."/>
            <person name="Miyauchi S."/>
            <person name="Serrano A."/>
            <person name="Linde D."/>
            <person name="Babiker R."/>
            <person name="Drula E."/>
            <person name="Ayuso-Fernandez I."/>
            <person name="Pacheco R."/>
            <person name="Padilla G."/>
            <person name="Ferreira P."/>
            <person name="Barriuso J."/>
            <person name="Kellner H."/>
            <person name="Castanera R."/>
            <person name="Alfaro M."/>
            <person name="Ramirez L."/>
            <person name="Pisabarro A.G."/>
            <person name="Kuo A."/>
            <person name="Tritt A."/>
            <person name="Lipzen A."/>
            <person name="He G."/>
            <person name="Yan M."/>
            <person name="Ng V."/>
            <person name="Cullen D."/>
            <person name="Martin F."/>
            <person name="Rosso M.-N."/>
            <person name="Henrissat B."/>
            <person name="Hibbett D."/>
            <person name="Martinez A.T."/>
            <person name="Grigoriev I.V."/>
        </authorList>
    </citation>
    <scope>NUCLEOTIDE SEQUENCE</scope>
    <source>
        <strain evidence="2">AH 40177</strain>
    </source>
</reference>
<gene>
    <name evidence="2" type="ORF">BDP27DRAFT_28821</name>
</gene>
<evidence type="ECO:0000313" key="2">
    <source>
        <dbReference type="EMBL" id="KAF9078778.1"/>
    </source>
</evidence>
<keyword evidence="3" id="KW-1185">Reference proteome</keyword>
<comment type="caution">
    <text evidence="2">The sequence shown here is derived from an EMBL/GenBank/DDBJ whole genome shotgun (WGS) entry which is preliminary data.</text>
</comment>
<feature type="region of interest" description="Disordered" evidence="1">
    <location>
        <begin position="179"/>
        <end position="226"/>
    </location>
</feature>
<organism evidence="2 3">
    <name type="scientific">Rhodocollybia butyracea</name>
    <dbReference type="NCBI Taxonomy" id="206335"/>
    <lineage>
        <taxon>Eukaryota</taxon>
        <taxon>Fungi</taxon>
        <taxon>Dikarya</taxon>
        <taxon>Basidiomycota</taxon>
        <taxon>Agaricomycotina</taxon>
        <taxon>Agaricomycetes</taxon>
        <taxon>Agaricomycetidae</taxon>
        <taxon>Agaricales</taxon>
        <taxon>Marasmiineae</taxon>
        <taxon>Omphalotaceae</taxon>
        <taxon>Rhodocollybia</taxon>
    </lineage>
</organism>
<accession>A0A9P5QC48</accession>
<dbReference type="EMBL" id="JADNRY010000001">
    <property type="protein sequence ID" value="KAF9078778.1"/>
    <property type="molecule type" value="Genomic_DNA"/>
</dbReference>
<proteinExistence type="predicted"/>